<sequence>MLVWAVQRSRRDILFLNQAVHQRTAPPCPHASATRPKGPDGGVRLALAAAFSIAALFIYLYVICISLICGKNRITLKYKALQQAAQGIFGRRKRHRNSDNRHSASQPQNDFNRAILPSIAAQLAIGFKNIYR</sequence>
<dbReference type="RefSeq" id="WP_402699659.1">
    <property type="nucleotide sequence ID" value="NZ_JBIUZV010000003.1"/>
</dbReference>
<evidence type="ECO:0000313" key="2">
    <source>
        <dbReference type="EMBL" id="MFJ3045714.1"/>
    </source>
</evidence>
<proteinExistence type="predicted"/>
<evidence type="ECO:0000256" key="1">
    <source>
        <dbReference type="SAM" id="Phobius"/>
    </source>
</evidence>
<keyword evidence="3" id="KW-1185">Reference proteome</keyword>
<evidence type="ECO:0000313" key="3">
    <source>
        <dbReference type="Proteomes" id="UP001617427"/>
    </source>
</evidence>
<keyword evidence="1" id="KW-0472">Membrane</keyword>
<evidence type="ECO:0008006" key="4">
    <source>
        <dbReference type="Google" id="ProtNLM"/>
    </source>
</evidence>
<dbReference type="EMBL" id="JBIUZV010000003">
    <property type="protein sequence ID" value="MFJ3045714.1"/>
    <property type="molecule type" value="Genomic_DNA"/>
</dbReference>
<name>A0ABW8EY08_9BURK</name>
<gene>
    <name evidence="2" type="ORF">ACIPEN_07795</name>
</gene>
<feature type="transmembrane region" description="Helical" evidence="1">
    <location>
        <begin position="45"/>
        <end position="69"/>
    </location>
</feature>
<dbReference type="Proteomes" id="UP001617427">
    <property type="component" value="Unassembled WGS sequence"/>
</dbReference>
<reference evidence="2 3" key="1">
    <citation type="submission" date="2024-10" db="EMBL/GenBank/DDBJ databases">
        <title>The Natural Products Discovery Center: Release of the First 8490 Sequenced Strains for Exploring Actinobacteria Biosynthetic Diversity.</title>
        <authorList>
            <person name="Kalkreuter E."/>
            <person name="Kautsar S.A."/>
            <person name="Yang D."/>
            <person name="Bader C.D."/>
            <person name="Teijaro C.N."/>
            <person name="Fluegel L."/>
            <person name="Davis C.M."/>
            <person name="Simpson J.R."/>
            <person name="Lauterbach L."/>
            <person name="Steele A.D."/>
            <person name="Gui C."/>
            <person name="Meng S."/>
            <person name="Li G."/>
            <person name="Viehrig K."/>
            <person name="Ye F."/>
            <person name="Su P."/>
            <person name="Kiefer A.F."/>
            <person name="Nichols A."/>
            <person name="Cepeda A.J."/>
            <person name="Yan W."/>
            <person name="Fan B."/>
            <person name="Jiang Y."/>
            <person name="Adhikari A."/>
            <person name="Zheng C.-J."/>
            <person name="Schuster L."/>
            <person name="Cowan T.M."/>
            <person name="Smanski M.J."/>
            <person name="Chevrette M.G."/>
            <person name="De Carvalho L.P.S."/>
            <person name="Shen B."/>
        </authorList>
    </citation>
    <scope>NUCLEOTIDE SEQUENCE [LARGE SCALE GENOMIC DNA]</scope>
    <source>
        <strain evidence="2 3">NPDC087045</strain>
    </source>
</reference>
<protein>
    <recommendedName>
        <fullName evidence="4">Transmembrane protein</fullName>
    </recommendedName>
</protein>
<keyword evidence="1" id="KW-1133">Transmembrane helix</keyword>
<accession>A0ABW8EY08</accession>
<comment type="caution">
    <text evidence="2">The sequence shown here is derived from an EMBL/GenBank/DDBJ whole genome shotgun (WGS) entry which is preliminary data.</text>
</comment>
<keyword evidence="1" id="KW-0812">Transmembrane</keyword>
<organism evidence="2 3">
    <name type="scientific">Herbaspirillum chlorophenolicum</name>
    <dbReference type="NCBI Taxonomy" id="211589"/>
    <lineage>
        <taxon>Bacteria</taxon>
        <taxon>Pseudomonadati</taxon>
        <taxon>Pseudomonadota</taxon>
        <taxon>Betaproteobacteria</taxon>
        <taxon>Burkholderiales</taxon>
        <taxon>Oxalobacteraceae</taxon>
        <taxon>Herbaspirillum</taxon>
    </lineage>
</organism>